<dbReference type="PROSITE" id="PS50801">
    <property type="entry name" value="STAS"/>
    <property type="match status" value="1"/>
</dbReference>
<dbReference type="STRING" id="1640674.SAMN05216323_10922"/>
<protein>
    <submittedName>
        <fullName evidence="2">Anti-sigma B factor antagonist</fullName>
    </submittedName>
</protein>
<dbReference type="OrthoDB" id="1493620at2"/>
<evidence type="ECO:0000259" key="1">
    <source>
        <dbReference type="PROSITE" id="PS50801"/>
    </source>
</evidence>
<dbReference type="AlphaFoldDB" id="A0A1G6SCI3"/>
<accession>A0A1G6SCI3</accession>
<organism evidence="2 3">
    <name type="scientific">Williamwhitmania taraxaci</name>
    <dbReference type="NCBI Taxonomy" id="1640674"/>
    <lineage>
        <taxon>Bacteria</taxon>
        <taxon>Pseudomonadati</taxon>
        <taxon>Bacteroidota</taxon>
        <taxon>Bacteroidia</taxon>
        <taxon>Bacteroidales</taxon>
        <taxon>Williamwhitmaniaceae</taxon>
        <taxon>Williamwhitmania</taxon>
    </lineage>
</organism>
<sequence>MIKVEQEKDICIISFPGISRLNVNNIGEIKDPITAKITTGSKVILDFSGINYIDSSGFGVLLSFLRTSKTIDSKLMLCCIMPEVMSLVRLLQLQTVFSIYPDRDTCIKNL</sequence>
<dbReference type="GO" id="GO:0043856">
    <property type="term" value="F:anti-sigma factor antagonist activity"/>
    <property type="evidence" value="ECO:0007669"/>
    <property type="project" value="TreeGrafter"/>
</dbReference>
<dbReference type="InterPro" id="IPR036513">
    <property type="entry name" value="STAS_dom_sf"/>
</dbReference>
<reference evidence="2 3" key="1">
    <citation type="submission" date="2016-09" db="EMBL/GenBank/DDBJ databases">
        <authorList>
            <person name="Capua I."/>
            <person name="De Benedictis P."/>
            <person name="Joannis T."/>
            <person name="Lombin L.H."/>
            <person name="Cattoli G."/>
        </authorList>
    </citation>
    <scope>NUCLEOTIDE SEQUENCE [LARGE SCALE GENOMIC DNA]</scope>
    <source>
        <strain evidence="2 3">A7P-90m</strain>
    </source>
</reference>
<dbReference type="CDD" id="cd07043">
    <property type="entry name" value="STAS_anti-anti-sigma_factors"/>
    <property type="match status" value="1"/>
</dbReference>
<dbReference type="PANTHER" id="PTHR33495">
    <property type="entry name" value="ANTI-SIGMA FACTOR ANTAGONIST TM_1081-RELATED-RELATED"/>
    <property type="match status" value="1"/>
</dbReference>
<dbReference type="Pfam" id="PF01740">
    <property type="entry name" value="STAS"/>
    <property type="match status" value="1"/>
</dbReference>
<evidence type="ECO:0000313" key="3">
    <source>
        <dbReference type="Proteomes" id="UP000199452"/>
    </source>
</evidence>
<gene>
    <name evidence="2" type="ORF">SAMN05216323_10922</name>
</gene>
<dbReference type="InterPro" id="IPR002645">
    <property type="entry name" value="STAS_dom"/>
</dbReference>
<dbReference type="RefSeq" id="WP_092440810.1">
    <property type="nucleotide sequence ID" value="NZ_FMYP01000092.1"/>
</dbReference>
<feature type="domain" description="STAS" evidence="1">
    <location>
        <begin position="21"/>
        <end position="110"/>
    </location>
</feature>
<dbReference type="Gene3D" id="3.30.750.24">
    <property type="entry name" value="STAS domain"/>
    <property type="match status" value="1"/>
</dbReference>
<dbReference type="EMBL" id="FMYP01000092">
    <property type="protein sequence ID" value="SDD14602.1"/>
    <property type="molecule type" value="Genomic_DNA"/>
</dbReference>
<dbReference type="Proteomes" id="UP000199452">
    <property type="component" value="Unassembled WGS sequence"/>
</dbReference>
<name>A0A1G6SCI3_9BACT</name>
<keyword evidence="3" id="KW-1185">Reference proteome</keyword>
<evidence type="ECO:0000313" key="2">
    <source>
        <dbReference type="EMBL" id="SDD14602.1"/>
    </source>
</evidence>
<proteinExistence type="predicted"/>
<dbReference type="SUPFAM" id="SSF52091">
    <property type="entry name" value="SpoIIaa-like"/>
    <property type="match status" value="1"/>
</dbReference>
<dbReference type="PANTHER" id="PTHR33495:SF2">
    <property type="entry name" value="ANTI-SIGMA FACTOR ANTAGONIST TM_1081-RELATED"/>
    <property type="match status" value="1"/>
</dbReference>